<evidence type="ECO:0000256" key="1">
    <source>
        <dbReference type="SAM" id="MobiDB-lite"/>
    </source>
</evidence>
<protein>
    <submittedName>
        <fullName evidence="3">LINE-1 reverse transcriptase</fullName>
    </submittedName>
</protein>
<feature type="region of interest" description="Disordered" evidence="1">
    <location>
        <begin position="1"/>
        <end position="77"/>
    </location>
</feature>
<dbReference type="InterPro" id="IPR000477">
    <property type="entry name" value="RT_dom"/>
</dbReference>
<accession>A0AAW2TP39</accession>
<dbReference type="GO" id="GO:0003964">
    <property type="term" value="F:RNA-directed DNA polymerase activity"/>
    <property type="evidence" value="ECO:0007669"/>
    <property type="project" value="UniProtKB-KW"/>
</dbReference>
<name>A0AAW2TP39_9LAMI</name>
<dbReference type="PANTHER" id="PTHR46890:SF48">
    <property type="entry name" value="RNA-DIRECTED DNA POLYMERASE"/>
    <property type="match status" value="1"/>
</dbReference>
<dbReference type="EMBL" id="JACGWN010000014">
    <property type="protein sequence ID" value="KAL0406678.1"/>
    <property type="molecule type" value="Genomic_DNA"/>
</dbReference>
<keyword evidence="3" id="KW-0548">Nucleotidyltransferase</keyword>
<keyword evidence="3" id="KW-0808">Transferase</keyword>
<feature type="domain" description="Reverse transcriptase" evidence="2">
    <location>
        <begin position="90"/>
        <end position="309"/>
    </location>
</feature>
<gene>
    <name evidence="3" type="ORF">Slati_3981700</name>
</gene>
<keyword evidence="3" id="KW-0695">RNA-directed DNA polymerase</keyword>
<dbReference type="SUPFAM" id="SSF56672">
    <property type="entry name" value="DNA/RNA polymerases"/>
    <property type="match status" value="1"/>
</dbReference>
<dbReference type="Pfam" id="PF00078">
    <property type="entry name" value="RVT_1"/>
    <property type="match status" value="1"/>
</dbReference>
<evidence type="ECO:0000259" key="2">
    <source>
        <dbReference type="PROSITE" id="PS50878"/>
    </source>
</evidence>
<dbReference type="PROSITE" id="PS50878">
    <property type="entry name" value="RT_POL"/>
    <property type="match status" value="1"/>
</dbReference>
<reference evidence="3" key="1">
    <citation type="submission" date="2020-06" db="EMBL/GenBank/DDBJ databases">
        <authorList>
            <person name="Li T."/>
            <person name="Hu X."/>
            <person name="Zhang T."/>
            <person name="Song X."/>
            <person name="Zhang H."/>
            <person name="Dai N."/>
            <person name="Sheng W."/>
            <person name="Hou X."/>
            <person name="Wei L."/>
        </authorList>
    </citation>
    <scope>NUCLEOTIDE SEQUENCE</scope>
    <source>
        <strain evidence="3">KEN1</strain>
        <tissue evidence="3">Leaf</tissue>
    </source>
</reference>
<comment type="caution">
    <text evidence="3">The sequence shown here is derived from an EMBL/GenBank/DDBJ whole genome shotgun (WGS) entry which is preliminary data.</text>
</comment>
<dbReference type="InterPro" id="IPR043502">
    <property type="entry name" value="DNA/RNA_pol_sf"/>
</dbReference>
<proteinExistence type="predicted"/>
<evidence type="ECO:0000313" key="3">
    <source>
        <dbReference type="EMBL" id="KAL0406678.1"/>
    </source>
</evidence>
<reference evidence="3" key="2">
    <citation type="journal article" date="2024" name="Plant">
        <title>Genomic evolution and insights into agronomic trait innovations of Sesamum species.</title>
        <authorList>
            <person name="Miao H."/>
            <person name="Wang L."/>
            <person name="Qu L."/>
            <person name="Liu H."/>
            <person name="Sun Y."/>
            <person name="Le M."/>
            <person name="Wang Q."/>
            <person name="Wei S."/>
            <person name="Zheng Y."/>
            <person name="Lin W."/>
            <person name="Duan Y."/>
            <person name="Cao H."/>
            <person name="Xiong S."/>
            <person name="Wang X."/>
            <person name="Wei L."/>
            <person name="Li C."/>
            <person name="Ma Q."/>
            <person name="Ju M."/>
            <person name="Zhao R."/>
            <person name="Li G."/>
            <person name="Mu C."/>
            <person name="Tian Q."/>
            <person name="Mei H."/>
            <person name="Zhang T."/>
            <person name="Gao T."/>
            <person name="Zhang H."/>
        </authorList>
    </citation>
    <scope>NUCLEOTIDE SEQUENCE</scope>
    <source>
        <strain evidence="3">KEN1</strain>
    </source>
</reference>
<dbReference type="InterPro" id="IPR052343">
    <property type="entry name" value="Retrotransposon-Effector_Assoc"/>
</dbReference>
<sequence>MKKRGRRDISEIGGTEEPPASRRQKLKPAAPTRKRARWSQKGNKPINSKPTEGARGSPSTPKDNESRENDPQDMSAWPLIGDNVTDAMLDFFHTGRMLKQINATLLVLIPEVHNPNIVAVFRPIAYCNVLNKIIARILVTRMQRVMGALVHNSQNVFVPGRNIAVDLRKAYDMVAWDFLLAALELFHFPPKFIEWIKECVTLTAYSINLKGSVHGFFKEDRGLRQGDPLSPYLFVLVMEVFHTIFKARVAQDDVFRFHWKCSHIQILMLYFTDDLLLFCEVEAGSVTVIHHVLERFALLSCLQVNPQKS</sequence>
<feature type="compositionally biased region" description="Polar residues" evidence="1">
    <location>
        <begin position="40"/>
        <end position="50"/>
    </location>
</feature>
<feature type="compositionally biased region" description="Basic residues" evidence="1">
    <location>
        <begin position="22"/>
        <end position="38"/>
    </location>
</feature>
<dbReference type="PANTHER" id="PTHR46890">
    <property type="entry name" value="NON-LTR RETROLELEMENT REVERSE TRANSCRIPTASE-LIKE PROTEIN-RELATED"/>
    <property type="match status" value="1"/>
</dbReference>
<organism evidence="3">
    <name type="scientific">Sesamum latifolium</name>
    <dbReference type="NCBI Taxonomy" id="2727402"/>
    <lineage>
        <taxon>Eukaryota</taxon>
        <taxon>Viridiplantae</taxon>
        <taxon>Streptophyta</taxon>
        <taxon>Embryophyta</taxon>
        <taxon>Tracheophyta</taxon>
        <taxon>Spermatophyta</taxon>
        <taxon>Magnoliopsida</taxon>
        <taxon>eudicotyledons</taxon>
        <taxon>Gunneridae</taxon>
        <taxon>Pentapetalae</taxon>
        <taxon>asterids</taxon>
        <taxon>lamiids</taxon>
        <taxon>Lamiales</taxon>
        <taxon>Pedaliaceae</taxon>
        <taxon>Sesamum</taxon>
    </lineage>
</organism>
<dbReference type="AlphaFoldDB" id="A0AAW2TP39"/>